<dbReference type="AlphaFoldDB" id="A0A7J7N186"/>
<gene>
    <name evidence="3" type="ORF">GIB67_025441</name>
</gene>
<sequence length="329" mass="36782">MGEECNFKGKVCVTGASGYLASWLVKRLLLSGYHVRGTVRDPGNHAKLKHLWQLEGAKERLELVKAELMEEGSFDDAVMGCDGVFHMATPVIGVVGLTSDPKAEMVEPAIKGTRNVLSSCKKNPSLRRVVLTSSSALRTRLDFDSKVPLDESSWSSEELCEKLKIWYGLSKLLAEKAAWEFAKETGMDLITVLPAFVIGPSLPHDLSFTASDVLGLLRGETEKFKGYGRMAYVHIDDVALCHIRVYEEPNAHGRYLCSSVVLDNNDLVSMLAKRYPSLPIPERFEQFVRPYYDLDTSKLRSLGFKFKGIEEMFDDCVASLREQGRLDSY</sequence>
<evidence type="ECO:0000313" key="3">
    <source>
        <dbReference type="EMBL" id="KAF6160906.1"/>
    </source>
</evidence>
<dbReference type="CDD" id="cd08958">
    <property type="entry name" value="FR_SDR_e"/>
    <property type="match status" value="1"/>
</dbReference>
<dbReference type="SUPFAM" id="SSF51735">
    <property type="entry name" value="NAD(P)-binding Rossmann-fold domains"/>
    <property type="match status" value="1"/>
</dbReference>
<dbReference type="Proteomes" id="UP000541444">
    <property type="component" value="Unassembled WGS sequence"/>
</dbReference>
<reference evidence="3 4" key="1">
    <citation type="journal article" date="2020" name="IScience">
        <title>Genome Sequencing of the Endangered Kingdonia uniflora (Circaeasteraceae, Ranunculales) Reveals Potential Mechanisms of Evolutionary Specialization.</title>
        <authorList>
            <person name="Sun Y."/>
            <person name="Deng T."/>
            <person name="Zhang A."/>
            <person name="Moore M.J."/>
            <person name="Landis J.B."/>
            <person name="Lin N."/>
            <person name="Zhang H."/>
            <person name="Zhang X."/>
            <person name="Huang J."/>
            <person name="Zhang X."/>
            <person name="Sun H."/>
            <person name="Wang H."/>
        </authorList>
    </citation>
    <scope>NUCLEOTIDE SEQUENCE [LARGE SCALE GENOMIC DNA]</scope>
    <source>
        <strain evidence="3">TB1705</strain>
        <tissue evidence="3">Leaf</tissue>
    </source>
</reference>
<dbReference type="GO" id="GO:0016616">
    <property type="term" value="F:oxidoreductase activity, acting on the CH-OH group of donors, NAD or NADP as acceptor"/>
    <property type="evidence" value="ECO:0007669"/>
    <property type="project" value="TreeGrafter"/>
</dbReference>
<dbReference type="InterPro" id="IPR001509">
    <property type="entry name" value="Epimerase_deHydtase"/>
</dbReference>
<feature type="domain" description="NAD-dependent epimerase/dehydratase" evidence="2">
    <location>
        <begin position="11"/>
        <end position="251"/>
    </location>
</feature>
<dbReference type="PANTHER" id="PTHR10366:SF821">
    <property type="entry name" value="TETRAKETIDE ALPHA-PYRONE REDUCTASE 1"/>
    <property type="match status" value="1"/>
</dbReference>
<dbReference type="EMBL" id="JACGCM010001147">
    <property type="protein sequence ID" value="KAF6160906.1"/>
    <property type="molecule type" value="Genomic_DNA"/>
</dbReference>
<proteinExistence type="predicted"/>
<dbReference type="Gene3D" id="3.40.50.720">
    <property type="entry name" value="NAD(P)-binding Rossmann-like Domain"/>
    <property type="match status" value="1"/>
</dbReference>
<organism evidence="3 4">
    <name type="scientific">Kingdonia uniflora</name>
    <dbReference type="NCBI Taxonomy" id="39325"/>
    <lineage>
        <taxon>Eukaryota</taxon>
        <taxon>Viridiplantae</taxon>
        <taxon>Streptophyta</taxon>
        <taxon>Embryophyta</taxon>
        <taxon>Tracheophyta</taxon>
        <taxon>Spermatophyta</taxon>
        <taxon>Magnoliopsida</taxon>
        <taxon>Ranunculales</taxon>
        <taxon>Circaeasteraceae</taxon>
        <taxon>Kingdonia</taxon>
    </lineage>
</organism>
<accession>A0A7J7N186</accession>
<protein>
    <recommendedName>
        <fullName evidence="2">NAD-dependent epimerase/dehydratase domain-containing protein</fullName>
    </recommendedName>
</protein>
<evidence type="ECO:0000256" key="1">
    <source>
        <dbReference type="ARBA" id="ARBA00023002"/>
    </source>
</evidence>
<dbReference type="PANTHER" id="PTHR10366">
    <property type="entry name" value="NAD DEPENDENT EPIMERASE/DEHYDRATASE"/>
    <property type="match status" value="1"/>
</dbReference>
<comment type="caution">
    <text evidence="3">The sequence shown here is derived from an EMBL/GenBank/DDBJ whole genome shotgun (WGS) entry which is preliminary data.</text>
</comment>
<evidence type="ECO:0000259" key="2">
    <source>
        <dbReference type="Pfam" id="PF01370"/>
    </source>
</evidence>
<keyword evidence="1" id="KW-0560">Oxidoreductase</keyword>
<dbReference type="InterPro" id="IPR050425">
    <property type="entry name" value="NAD(P)_dehydrat-like"/>
</dbReference>
<name>A0A7J7N186_9MAGN</name>
<dbReference type="FunFam" id="3.40.50.720:FF:000085">
    <property type="entry name" value="Dihydroflavonol reductase"/>
    <property type="match status" value="1"/>
</dbReference>
<dbReference type="InterPro" id="IPR036291">
    <property type="entry name" value="NAD(P)-bd_dom_sf"/>
</dbReference>
<dbReference type="Pfam" id="PF01370">
    <property type="entry name" value="Epimerase"/>
    <property type="match status" value="1"/>
</dbReference>
<keyword evidence="4" id="KW-1185">Reference proteome</keyword>
<evidence type="ECO:0000313" key="4">
    <source>
        <dbReference type="Proteomes" id="UP000541444"/>
    </source>
</evidence>
<dbReference type="OrthoDB" id="2735536at2759"/>